<dbReference type="AlphaFoldDB" id="A0A7S3V068"/>
<evidence type="ECO:0000313" key="3">
    <source>
        <dbReference type="EMBL" id="CAE0443072.1"/>
    </source>
</evidence>
<accession>A0A7S3V068</accession>
<dbReference type="EMBL" id="HBIN01017282">
    <property type="protein sequence ID" value="CAE0443072.1"/>
    <property type="molecule type" value="Transcribed_RNA"/>
</dbReference>
<protein>
    <recommendedName>
        <fullName evidence="2">LRRK2 ARM repeat domain-containing protein</fullName>
    </recommendedName>
</protein>
<evidence type="ECO:0000256" key="1">
    <source>
        <dbReference type="ARBA" id="ARBA00022737"/>
    </source>
</evidence>
<dbReference type="Pfam" id="PF23744">
    <property type="entry name" value="ARM_LRRK2"/>
    <property type="match status" value="1"/>
</dbReference>
<evidence type="ECO:0000259" key="2">
    <source>
        <dbReference type="Pfam" id="PF23744"/>
    </source>
</evidence>
<proteinExistence type="predicted"/>
<organism evidence="3">
    <name type="scientific">Aplanochytrium stocchinoi</name>
    <dbReference type="NCBI Taxonomy" id="215587"/>
    <lineage>
        <taxon>Eukaryota</taxon>
        <taxon>Sar</taxon>
        <taxon>Stramenopiles</taxon>
        <taxon>Bigyra</taxon>
        <taxon>Labyrinthulomycetes</taxon>
        <taxon>Thraustochytrida</taxon>
        <taxon>Thraustochytriidae</taxon>
        <taxon>Aplanochytrium</taxon>
    </lineage>
</organism>
<dbReference type="PANTHER" id="PTHR22895:SF0">
    <property type="entry name" value="ARMADILLO REPEAT-CONTAINING PROTEIN 6"/>
    <property type="match status" value="1"/>
</dbReference>
<dbReference type="InterPro" id="IPR016024">
    <property type="entry name" value="ARM-type_fold"/>
</dbReference>
<dbReference type="InterPro" id="IPR056597">
    <property type="entry name" value="ARM_LRRK2"/>
</dbReference>
<dbReference type="PANTHER" id="PTHR22895">
    <property type="entry name" value="ARMADILLO REPEAT-CONTAINING PROTEIN 6"/>
    <property type="match status" value="1"/>
</dbReference>
<reference evidence="3" key="1">
    <citation type="submission" date="2021-01" db="EMBL/GenBank/DDBJ databases">
        <authorList>
            <person name="Corre E."/>
            <person name="Pelletier E."/>
            <person name="Niang G."/>
            <person name="Scheremetjew M."/>
            <person name="Finn R."/>
            <person name="Kale V."/>
            <person name="Holt S."/>
            <person name="Cochrane G."/>
            <person name="Meng A."/>
            <person name="Brown T."/>
            <person name="Cohen L."/>
        </authorList>
    </citation>
    <scope>NUCLEOTIDE SEQUENCE</scope>
    <source>
        <strain evidence="3">GSBS06</strain>
    </source>
</reference>
<gene>
    <name evidence="3" type="ORF">ASTO00021_LOCUS13179</name>
</gene>
<name>A0A7S3V068_9STRA</name>
<dbReference type="Gene3D" id="1.25.10.10">
    <property type="entry name" value="Leucine-rich Repeat Variant"/>
    <property type="match status" value="1"/>
</dbReference>
<dbReference type="SMART" id="SM00185">
    <property type="entry name" value="ARM"/>
    <property type="match status" value="3"/>
</dbReference>
<dbReference type="InterPro" id="IPR000225">
    <property type="entry name" value="Armadillo"/>
</dbReference>
<dbReference type="InterPro" id="IPR011989">
    <property type="entry name" value="ARM-like"/>
</dbReference>
<keyword evidence="1" id="KW-0677">Repeat</keyword>
<dbReference type="SUPFAM" id="SSF48371">
    <property type="entry name" value="ARM repeat"/>
    <property type="match status" value="1"/>
</dbReference>
<feature type="domain" description="LRRK2 ARM repeat" evidence="2">
    <location>
        <begin position="72"/>
        <end position="262"/>
    </location>
</feature>
<sequence>MSSQLDGARSLRISVRASFASVSTAGRSSIVSLIPEKHLNLDADPNGMTTSNVIRLVRKMNSHIRDAPLQARALMLIRNLVQDEFSADRLVEYGAGTAVLNAMRRHQNDAEIQASSCGAICNLCFSSVNSIILMKSGAAGLVIQAMEAYPKDEILQEEGLKALTNLEHGDIGRKSILISLGAARLVVQALRNHSHNQYLMEEACAAVGSLEEGFVTDGEDGVKDDVTEDFYTMGALNLIVEVMKIHARSVEVQIEATEALKSVTALPWLNDRKLSALENGAAEMVSSAMQFFSADADMQLTGCAFITAIGSTDNERVTKKMIELDLPKRVLEAMKNNLGNGDEDIQVRGIFAIFNICFGKKDMAVYLNKNGAKNVIDTAVRRYKNNSQIKKNAISAQKLLKKKGQLQ</sequence>